<feature type="compositionally biased region" description="Basic and acidic residues" evidence="1">
    <location>
        <begin position="37"/>
        <end position="54"/>
    </location>
</feature>
<proteinExistence type="predicted"/>
<keyword evidence="3" id="KW-1185">Reference proteome</keyword>
<reference evidence="3" key="1">
    <citation type="journal article" date="2023" name="Commun. Biol.">
        <title>Genome analysis of Parmales, the sister group of diatoms, reveals the evolutionary specialization of diatoms from phago-mixotrophs to photoautotrophs.</title>
        <authorList>
            <person name="Ban H."/>
            <person name="Sato S."/>
            <person name="Yoshikawa S."/>
            <person name="Yamada K."/>
            <person name="Nakamura Y."/>
            <person name="Ichinomiya M."/>
            <person name="Sato N."/>
            <person name="Blanc-Mathieu R."/>
            <person name="Endo H."/>
            <person name="Kuwata A."/>
            <person name="Ogata H."/>
        </authorList>
    </citation>
    <scope>NUCLEOTIDE SEQUENCE [LARGE SCALE GENOMIC DNA]</scope>
    <source>
        <strain evidence="3">NIES 3701</strain>
    </source>
</reference>
<comment type="caution">
    <text evidence="2">The sequence shown here is derived from an EMBL/GenBank/DDBJ whole genome shotgun (WGS) entry which is preliminary data.</text>
</comment>
<evidence type="ECO:0000313" key="3">
    <source>
        <dbReference type="Proteomes" id="UP001165085"/>
    </source>
</evidence>
<dbReference type="Proteomes" id="UP001165085">
    <property type="component" value="Unassembled WGS sequence"/>
</dbReference>
<feature type="compositionally biased region" description="Basic and acidic residues" evidence="1">
    <location>
        <begin position="66"/>
        <end position="97"/>
    </location>
</feature>
<protein>
    <submittedName>
        <fullName evidence="2">Uncharacterized protein</fullName>
    </submittedName>
</protein>
<accession>A0A9W7E6G0</accession>
<organism evidence="2 3">
    <name type="scientific">Triparma strigata</name>
    <dbReference type="NCBI Taxonomy" id="1606541"/>
    <lineage>
        <taxon>Eukaryota</taxon>
        <taxon>Sar</taxon>
        <taxon>Stramenopiles</taxon>
        <taxon>Ochrophyta</taxon>
        <taxon>Bolidophyceae</taxon>
        <taxon>Parmales</taxon>
        <taxon>Triparmaceae</taxon>
        <taxon>Triparma</taxon>
    </lineage>
</organism>
<evidence type="ECO:0000313" key="2">
    <source>
        <dbReference type="EMBL" id="GMH70054.1"/>
    </source>
</evidence>
<name>A0A9W7E6G0_9STRA</name>
<dbReference type="AlphaFoldDB" id="A0A9W7E6G0"/>
<dbReference type="OrthoDB" id="10500608at2759"/>
<feature type="region of interest" description="Disordered" evidence="1">
    <location>
        <begin position="1"/>
        <end position="115"/>
    </location>
</feature>
<gene>
    <name evidence="2" type="ORF">TrST_g7271</name>
</gene>
<sequence>MVKSGSSIKHFKKRASAKSAVKSSQIRSYKKALKQSGYEDDKPRGGVVRSEEQKKKKKKTTGFENIKSKKDAKKEEEQKNQARIAESQKRRASEKRTYARSKGKGKSGGGKLNLISKVLLGRIEKRLGDDKISDKKK</sequence>
<evidence type="ECO:0000256" key="1">
    <source>
        <dbReference type="SAM" id="MobiDB-lite"/>
    </source>
</evidence>
<dbReference type="EMBL" id="BRXY01000137">
    <property type="protein sequence ID" value="GMH70054.1"/>
    <property type="molecule type" value="Genomic_DNA"/>
</dbReference>